<evidence type="ECO:0000313" key="2">
    <source>
        <dbReference type="EMBL" id="ODS32120.1"/>
    </source>
</evidence>
<dbReference type="PATRIC" id="fig|1872076.5.peg.3277"/>
<dbReference type="PANTHER" id="PTHR23150:SF19">
    <property type="entry name" value="FORMYLGLYCINE-GENERATING ENZYME"/>
    <property type="match status" value="1"/>
</dbReference>
<dbReference type="AlphaFoldDB" id="A0A1E3X917"/>
<dbReference type="InterPro" id="IPR011990">
    <property type="entry name" value="TPR-like_helical_dom_sf"/>
</dbReference>
<dbReference type="InterPro" id="IPR042095">
    <property type="entry name" value="SUMF_sf"/>
</dbReference>
<dbReference type="EMBL" id="MAYW01000077">
    <property type="protein sequence ID" value="ODS32120.1"/>
    <property type="molecule type" value="Genomic_DNA"/>
</dbReference>
<gene>
    <name evidence="2" type="ORF">SCARUB_02770</name>
</gene>
<dbReference type="Proteomes" id="UP000094056">
    <property type="component" value="Unassembled WGS sequence"/>
</dbReference>
<sequence>MFRICSINLLCAWFIFSNVYAEQLKPGIARLKAGIENYENGNYDEAIFNLEIALTELSENDKENLWKAHFYLGLSYYLLGEDDEKPVHEVCVDDFYIGKYEVTQGQWKDIMGNNPSYFKKWFKKSDNYPVEWVSWNDVQEFIRKLNRKTGKNYRLPK</sequence>
<dbReference type="GO" id="GO:0120147">
    <property type="term" value="F:formylglycine-generating oxidase activity"/>
    <property type="evidence" value="ECO:0007669"/>
    <property type="project" value="TreeGrafter"/>
</dbReference>
<accession>A0A1E3X917</accession>
<reference evidence="2 3" key="1">
    <citation type="submission" date="2016-07" db="EMBL/GenBank/DDBJ databases">
        <title>Draft genome of Scalindua rubra, obtained from a brine-seawater interface in the Red Sea, sheds light on salt adaptation in anammox bacteria.</title>
        <authorList>
            <person name="Speth D.R."/>
            <person name="Lagkouvardos I."/>
            <person name="Wang Y."/>
            <person name="Qian P.-Y."/>
            <person name="Dutilh B.E."/>
            <person name="Jetten M.S."/>
        </authorList>
    </citation>
    <scope>NUCLEOTIDE SEQUENCE [LARGE SCALE GENOMIC DNA]</scope>
    <source>
        <strain evidence="2">BSI-1</strain>
    </source>
</reference>
<feature type="domain" description="Sulfatase-modifying factor enzyme-like" evidence="1">
    <location>
        <begin position="72"/>
        <end position="156"/>
    </location>
</feature>
<dbReference type="Gene3D" id="3.90.1580.10">
    <property type="entry name" value="paralog of FGE (formylglycine-generating enzyme)"/>
    <property type="match status" value="1"/>
</dbReference>
<protein>
    <submittedName>
        <fullName evidence="2">Formylglycine-generating sulfatase enzyme</fullName>
    </submittedName>
</protein>
<dbReference type="InterPro" id="IPR051043">
    <property type="entry name" value="Sulfatase_Mod_Factor_Kinase"/>
</dbReference>
<comment type="caution">
    <text evidence="2">The sequence shown here is derived from an EMBL/GenBank/DDBJ whole genome shotgun (WGS) entry which is preliminary data.</text>
</comment>
<evidence type="ECO:0000313" key="3">
    <source>
        <dbReference type="Proteomes" id="UP000094056"/>
    </source>
</evidence>
<dbReference type="PANTHER" id="PTHR23150">
    <property type="entry name" value="SULFATASE MODIFYING FACTOR 1, 2"/>
    <property type="match status" value="1"/>
</dbReference>
<proteinExistence type="predicted"/>
<dbReference type="InterPro" id="IPR005532">
    <property type="entry name" value="SUMF_dom"/>
</dbReference>
<dbReference type="InterPro" id="IPR016187">
    <property type="entry name" value="CTDL_fold"/>
</dbReference>
<dbReference type="SUPFAM" id="SSF56436">
    <property type="entry name" value="C-type lectin-like"/>
    <property type="match status" value="1"/>
</dbReference>
<organism evidence="2 3">
    <name type="scientific">Candidatus Scalindua rubra</name>
    <dbReference type="NCBI Taxonomy" id="1872076"/>
    <lineage>
        <taxon>Bacteria</taxon>
        <taxon>Pseudomonadati</taxon>
        <taxon>Planctomycetota</taxon>
        <taxon>Candidatus Brocadiia</taxon>
        <taxon>Candidatus Brocadiales</taxon>
        <taxon>Candidatus Scalinduaceae</taxon>
        <taxon>Candidatus Scalindua</taxon>
    </lineage>
</organism>
<evidence type="ECO:0000259" key="1">
    <source>
        <dbReference type="Pfam" id="PF03781"/>
    </source>
</evidence>
<name>A0A1E3X917_9BACT</name>
<dbReference type="SUPFAM" id="SSF48452">
    <property type="entry name" value="TPR-like"/>
    <property type="match status" value="1"/>
</dbReference>
<dbReference type="Pfam" id="PF03781">
    <property type="entry name" value="FGE-sulfatase"/>
    <property type="match status" value="1"/>
</dbReference>